<keyword evidence="3" id="KW-1133">Transmembrane helix</keyword>
<feature type="compositionally biased region" description="Gly residues" evidence="2">
    <location>
        <begin position="354"/>
        <end position="365"/>
    </location>
</feature>
<evidence type="ECO:0000256" key="2">
    <source>
        <dbReference type="SAM" id="MobiDB-lite"/>
    </source>
</evidence>
<keyword evidence="3" id="KW-0812">Transmembrane</keyword>
<accession>A0ABX8C9D1</accession>
<dbReference type="Pfam" id="PF14257">
    <property type="entry name" value="DUF4349"/>
    <property type="match status" value="1"/>
</dbReference>
<evidence type="ECO:0000256" key="4">
    <source>
        <dbReference type="SAM" id="SignalP"/>
    </source>
</evidence>
<evidence type="ECO:0000259" key="5">
    <source>
        <dbReference type="Pfam" id="PF14257"/>
    </source>
</evidence>
<protein>
    <submittedName>
        <fullName evidence="6">DUF4349 domain-containing protein</fullName>
    </submittedName>
</protein>
<feature type="region of interest" description="Disordered" evidence="2">
    <location>
        <begin position="306"/>
        <end position="365"/>
    </location>
</feature>
<feature type="region of interest" description="Disordered" evidence="2">
    <location>
        <begin position="35"/>
        <end position="76"/>
    </location>
</feature>
<feature type="signal peptide" evidence="4">
    <location>
        <begin position="1"/>
        <end position="30"/>
    </location>
</feature>
<feature type="chain" id="PRO_5045108676" evidence="4">
    <location>
        <begin position="31"/>
        <end position="365"/>
    </location>
</feature>
<evidence type="ECO:0000256" key="1">
    <source>
        <dbReference type="SAM" id="Coils"/>
    </source>
</evidence>
<evidence type="ECO:0000313" key="7">
    <source>
        <dbReference type="Proteomes" id="UP000678016"/>
    </source>
</evidence>
<feature type="coiled-coil region" evidence="1">
    <location>
        <begin position="156"/>
        <end position="227"/>
    </location>
</feature>
<feature type="compositionally biased region" description="Low complexity" evidence="2">
    <location>
        <begin position="58"/>
        <end position="67"/>
    </location>
</feature>
<feature type="transmembrane region" description="Helical" evidence="3">
    <location>
        <begin position="275"/>
        <end position="297"/>
    </location>
</feature>
<evidence type="ECO:0000256" key="3">
    <source>
        <dbReference type="SAM" id="Phobius"/>
    </source>
</evidence>
<organism evidence="6 7">
    <name type="scientific">Nocardiopsis akebiae</name>
    <dbReference type="NCBI Taxonomy" id="2831968"/>
    <lineage>
        <taxon>Bacteria</taxon>
        <taxon>Bacillati</taxon>
        <taxon>Actinomycetota</taxon>
        <taxon>Actinomycetes</taxon>
        <taxon>Streptosporangiales</taxon>
        <taxon>Nocardiopsidaceae</taxon>
        <taxon>Nocardiopsis</taxon>
    </lineage>
</organism>
<proteinExistence type="predicted"/>
<keyword evidence="3" id="KW-0472">Membrane</keyword>
<keyword evidence="1" id="KW-0175">Coiled coil</keyword>
<keyword evidence="7" id="KW-1185">Reference proteome</keyword>
<dbReference type="RefSeq" id="WP_212643743.1">
    <property type="nucleotide sequence ID" value="NZ_CP074132.1"/>
</dbReference>
<dbReference type="InterPro" id="IPR025645">
    <property type="entry name" value="DUF4349"/>
</dbReference>
<keyword evidence="4" id="KW-0732">Signal</keyword>
<dbReference type="Proteomes" id="UP000678016">
    <property type="component" value="Chromosome"/>
</dbReference>
<dbReference type="EMBL" id="CP074132">
    <property type="protein sequence ID" value="QUX31040.1"/>
    <property type="molecule type" value="Genomic_DNA"/>
</dbReference>
<gene>
    <name evidence="6" type="ORF">KGD83_11425</name>
</gene>
<reference evidence="7" key="1">
    <citation type="submission" date="2021-05" db="EMBL/GenBank/DDBJ databases">
        <title>Direct Submission.</title>
        <authorList>
            <person name="Li K."/>
            <person name="Gao J."/>
        </authorList>
    </citation>
    <scope>NUCLEOTIDE SEQUENCE [LARGE SCALE GENOMIC DNA]</scope>
    <source>
        <strain evidence="7">HDS12</strain>
    </source>
</reference>
<name>A0ABX8C9D1_9ACTN</name>
<evidence type="ECO:0000313" key="6">
    <source>
        <dbReference type="EMBL" id="QUX31040.1"/>
    </source>
</evidence>
<sequence>MVTSALPPARRVAGTVLSAGLAALLATSCASPVSDGGAGAVNESAAVAPESADRALPEEQAGPQGAAEEGGGSAVGSEVEIGDRELVHTADLAVRVEDVSEAVGLAKELTLDAGGYVASERVSTPQGGSPEGSLTLRIPGEDYEGALEELSRLGDRSNLERSVRDVTEEVADVESRIESSETALETLRGYLEEAENVDELLRVEGEIQNRQAELEAFQARLETLRDQTAYSTVNLTLLPPETYLEEPSQDSIGFLGGLERGWRALVAFGRGVAVVAGWLLPFLAVGAVLGAAPLWWYRSRRRASAKDAKGASSAGGTGTGSAKGAAPVDAARDRPASGGSADDSAKGQDPGASSGTGGRPPGDGE</sequence>
<feature type="domain" description="DUF4349" evidence="5">
    <location>
        <begin position="84"/>
        <end position="292"/>
    </location>
</feature>